<keyword evidence="1" id="KW-0500">Molybdenum</keyword>
<dbReference type="Proteomes" id="UP000620075">
    <property type="component" value="Unassembled WGS sequence"/>
</dbReference>
<evidence type="ECO:0000259" key="3">
    <source>
        <dbReference type="SMART" id="SM01008"/>
    </source>
</evidence>
<organism evidence="4 5">
    <name type="scientific">Candidatus Dormiibacter inghamiae</name>
    <dbReference type="NCBI Taxonomy" id="3127013"/>
    <lineage>
        <taxon>Bacteria</taxon>
        <taxon>Bacillati</taxon>
        <taxon>Candidatus Dormiibacterota</taxon>
        <taxon>Candidatus Dormibacteria</taxon>
        <taxon>Candidatus Dormibacterales</taxon>
        <taxon>Candidatus Dormibacteraceae</taxon>
        <taxon>Candidatus Dormiibacter</taxon>
    </lineage>
</organism>
<gene>
    <name evidence="4" type="ORF">JF888_03535</name>
</gene>
<dbReference type="Gene3D" id="3.90.1170.50">
    <property type="entry name" value="Aldehyde oxidase/xanthine dehydrogenase, a/b hammerhead"/>
    <property type="match status" value="1"/>
</dbReference>
<dbReference type="SUPFAM" id="SSF54665">
    <property type="entry name" value="CO dehydrogenase molybdoprotein N-domain-like"/>
    <property type="match status" value="1"/>
</dbReference>
<comment type="caution">
    <text evidence="4">The sequence shown here is derived from an EMBL/GenBank/DDBJ whole genome shotgun (WGS) entry which is preliminary data.</text>
</comment>
<feature type="domain" description="Aldehyde oxidase/xanthine dehydrogenase a/b hammerhead" evidence="3">
    <location>
        <begin position="31"/>
        <end position="135"/>
    </location>
</feature>
<evidence type="ECO:0000256" key="1">
    <source>
        <dbReference type="ARBA" id="ARBA00022505"/>
    </source>
</evidence>
<dbReference type="SMART" id="SM01008">
    <property type="entry name" value="Ald_Xan_dh_C"/>
    <property type="match status" value="1"/>
</dbReference>
<dbReference type="GO" id="GO:0005506">
    <property type="term" value="F:iron ion binding"/>
    <property type="evidence" value="ECO:0007669"/>
    <property type="project" value="InterPro"/>
</dbReference>
<keyword evidence="2" id="KW-0560">Oxidoreductase</keyword>
<dbReference type="Pfam" id="PF20256">
    <property type="entry name" value="MoCoBD_2"/>
    <property type="match status" value="1"/>
</dbReference>
<evidence type="ECO:0000313" key="5">
    <source>
        <dbReference type="Proteomes" id="UP000620075"/>
    </source>
</evidence>
<dbReference type="SUPFAM" id="SSF56003">
    <property type="entry name" value="Molybdenum cofactor-binding domain"/>
    <property type="match status" value="1"/>
</dbReference>
<dbReference type="InterPro" id="IPR000674">
    <property type="entry name" value="Ald_Oxase/Xan_DH_a/b"/>
</dbReference>
<dbReference type="EMBL" id="JAEKNQ010000018">
    <property type="protein sequence ID" value="MBJ7602255.1"/>
    <property type="molecule type" value="Genomic_DNA"/>
</dbReference>
<dbReference type="RefSeq" id="WP_338176656.1">
    <property type="nucleotide sequence ID" value="NZ_JAEKNQ010000018.1"/>
</dbReference>
<dbReference type="Pfam" id="PF01315">
    <property type="entry name" value="Ald_Xan_dh_C"/>
    <property type="match status" value="1"/>
</dbReference>
<dbReference type="InterPro" id="IPR037165">
    <property type="entry name" value="AldOxase/xan_DH_Mopterin-bd_sf"/>
</dbReference>
<dbReference type="AlphaFoldDB" id="A0A934N695"/>
<dbReference type="InterPro" id="IPR016208">
    <property type="entry name" value="Ald_Oxase/xanthine_DH-like"/>
</dbReference>
<evidence type="ECO:0000313" key="4">
    <source>
        <dbReference type="EMBL" id="MBJ7602255.1"/>
    </source>
</evidence>
<dbReference type="Pfam" id="PF02738">
    <property type="entry name" value="MoCoBD_1"/>
    <property type="match status" value="1"/>
</dbReference>
<proteinExistence type="predicted"/>
<dbReference type="GO" id="GO:0016491">
    <property type="term" value="F:oxidoreductase activity"/>
    <property type="evidence" value="ECO:0007669"/>
    <property type="project" value="UniProtKB-KW"/>
</dbReference>
<reference evidence="4 5" key="1">
    <citation type="submission" date="2020-10" db="EMBL/GenBank/DDBJ databases">
        <title>Ca. Dormibacterota MAGs.</title>
        <authorList>
            <person name="Montgomery K."/>
        </authorList>
    </citation>
    <scope>NUCLEOTIDE SEQUENCE [LARGE SCALE GENOMIC DNA]</scope>
    <source>
        <strain evidence="4">SC8811_S16_3</strain>
    </source>
</reference>
<evidence type="ECO:0000256" key="2">
    <source>
        <dbReference type="ARBA" id="ARBA00023002"/>
    </source>
</evidence>
<dbReference type="InterPro" id="IPR046867">
    <property type="entry name" value="AldOxase/xan_DH_MoCoBD2"/>
</dbReference>
<dbReference type="PANTHER" id="PTHR11908:SF132">
    <property type="entry name" value="ALDEHYDE OXIDASE 1-RELATED"/>
    <property type="match status" value="1"/>
</dbReference>
<name>A0A934N695_9BACT</name>
<dbReference type="InterPro" id="IPR036856">
    <property type="entry name" value="Ald_Oxase/Xan_DH_a/b_sf"/>
</dbReference>
<protein>
    <submittedName>
        <fullName evidence="4">Xanthine dehydrogenase family protein molybdopterin-binding subunit</fullName>
    </submittedName>
</protein>
<accession>A0A934N695</accession>
<dbReference type="InterPro" id="IPR008274">
    <property type="entry name" value="AldOxase/xan_DH_MoCoBD1"/>
</dbReference>
<dbReference type="PANTHER" id="PTHR11908">
    <property type="entry name" value="XANTHINE DEHYDROGENASE"/>
    <property type="match status" value="1"/>
</dbReference>
<sequence length="772" mass="82596">MSAPPARSAASAELRIIGRSHRKLDGRDKVLGRTRFISDLQQPGQLVGRILRSPHPHARILSVDVAEAERLPGVHAVVHAGNVTQRPFGYGLDNLPLKQDKVRCAGDEVAAVAAEDGATAERALELIEVEYEPLPAVYDPHQALAAGAPAIHPRLADLEPNVSMRWDFDHGDVEQASRAAHVIVEGTFQSPLSAPASIETHCCIAAFDPEGRLDVWTGVHMAFMYRKSIADTLLLDWRDIVIHQPPIGGSFGGKIDIDPLDFITVLLAKAARRPVKVHLSREEEFVGSRVRQPMQIRLRTGADKAGNLLFRDADVISDNGAYNAWGSHALLVVMQSISSLYRVPNCRVRARVVYTNKAYGGSVRGFGNPEATFAIEQQTEEIADRLGLDPIDLRLMNANRSGDVTPQGMRITSCGLVECLEEVRKASGWAKLRGRRRHLHRGLGAAAFIHVGGGARIYPSDGCGSILKIDEAGRVTLISGASELGQGSETVLAMVTAESLGVPLSAVSVVNDSTELKPWDVGAHASRTTFVAGNSARLAAVELRQKLLETASEILEVDAADLTLREGIVSVRGAPQSSLGYDKVVRRRMLRQGGSMLMATSFYDPPTEPQDGRFVGNISAAYGFGAHVAEVEVEPDTGLVHVLNLFCAHDVGRALNPAGVEGQVLGGAVMGLGLALTEELGVADGQLLRPSPREYGMLTALGIPPIHFIPVETIDPEGPFGAKGVGEAGLIPVAAAVANAVADATGLHPKGYPIAPWKLLDWLRSREVEAGV</sequence>
<dbReference type="Gene3D" id="3.30.365.10">
    <property type="entry name" value="Aldehyde oxidase/xanthine dehydrogenase, molybdopterin binding domain"/>
    <property type="match status" value="4"/>
</dbReference>